<dbReference type="PROSITE" id="PS50928">
    <property type="entry name" value="ABC_TM1"/>
    <property type="match status" value="1"/>
</dbReference>
<dbReference type="AlphaFoldDB" id="A0AAQ4CTL2"/>
<dbReference type="SUPFAM" id="SSF161098">
    <property type="entry name" value="MetI-like"/>
    <property type="match status" value="1"/>
</dbReference>
<dbReference type="KEGG" id="scas:SACC_21600"/>
<evidence type="ECO:0000313" key="10">
    <source>
        <dbReference type="Proteomes" id="UP001319921"/>
    </source>
</evidence>
<comment type="subcellular location">
    <subcellularLocation>
        <location evidence="1 7">Cell membrane</location>
        <topology evidence="1 7">Multi-pass membrane protein</topology>
    </subcellularLocation>
</comment>
<organism evidence="9 10">
    <name type="scientific">Saccharolobus caldissimus</name>
    <dbReference type="NCBI Taxonomy" id="1702097"/>
    <lineage>
        <taxon>Archaea</taxon>
        <taxon>Thermoproteota</taxon>
        <taxon>Thermoprotei</taxon>
        <taxon>Sulfolobales</taxon>
        <taxon>Sulfolobaceae</taxon>
        <taxon>Saccharolobus</taxon>
    </lineage>
</organism>
<keyword evidence="6 7" id="KW-0472">Membrane</keyword>
<feature type="transmembrane region" description="Helical" evidence="7">
    <location>
        <begin position="250"/>
        <end position="272"/>
    </location>
</feature>
<evidence type="ECO:0000256" key="3">
    <source>
        <dbReference type="ARBA" id="ARBA00022475"/>
    </source>
</evidence>
<dbReference type="PANTHER" id="PTHR43386">
    <property type="entry name" value="OLIGOPEPTIDE TRANSPORT SYSTEM PERMEASE PROTEIN APPC"/>
    <property type="match status" value="1"/>
</dbReference>
<protein>
    <recommendedName>
        <fullName evidence="8">ABC transmembrane type-1 domain-containing protein</fullName>
    </recommendedName>
</protein>
<dbReference type="PANTHER" id="PTHR43386:SF1">
    <property type="entry name" value="D,D-DIPEPTIDE TRANSPORT SYSTEM PERMEASE PROTEIN DDPC-RELATED"/>
    <property type="match status" value="1"/>
</dbReference>
<evidence type="ECO:0000256" key="1">
    <source>
        <dbReference type="ARBA" id="ARBA00004651"/>
    </source>
</evidence>
<dbReference type="RefSeq" id="WP_229569489.1">
    <property type="nucleotide sequence ID" value="NZ_AP025226.1"/>
</dbReference>
<name>A0AAQ4CTL2_9CREN</name>
<comment type="similarity">
    <text evidence="7">Belongs to the binding-protein-dependent transport system permease family.</text>
</comment>
<evidence type="ECO:0000259" key="8">
    <source>
        <dbReference type="PROSITE" id="PS50928"/>
    </source>
</evidence>
<feature type="transmembrane region" description="Helical" evidence="7">
    <location>
        <begin position="121"/>
        <end position="139"/>
    </location>
</feature>
<dbReference type="EMBL" id="AP025226">
    <property type="protein sequence ID" value="BDB99143.1"/>
    <property type="molecule type" value="Genomic_DNA"/>
</dbReference>
<feature type="transmembrane region" description="Helical" evidence="7">
    <location>
        <begin position="85"/>
        <end position="109"/>
    </location>
</feature>
<keyword evidence="4 7" id="KW-0812">Transmembrane</keyword>
<feature type="transmembrane region" description="Helical" evidence="7">
    <location>
        <begin position="201"/>
        <end position="230"/>
    </location>
</feature>
<feature type="transmembrane region" description="Helical" evidence="7">
    <location>
        <begin position="145"/>
        <end position="166"/>
    </location>
</feature>
<feature type="domain" description="ABC transmembrane type-1" evidence="8">
    <location>
        <begin position="83"/>
        <end position="273"/>
    </location>
</feature>
<feature type="transmembrane region" description="Helical" evidence="7">
    <location>
        <begin position="12"/>
        <end position="34"/>
    </location>
</feature>
<dbReference type="InterPro" id="IPR000515">
    <property type="entry name" value="MetI-like"/>
</dbReference>
<proteinExistence type="inferred from homology"/>
<keyword evidence="3" id="KW-1003">Cell membrane</keyword>
<keyword evidence="2 7" id="KW-0813">Transport</keyword>
<dbReference type="GeneID" id="68866891"/>
<dbReference type="Gene3D" id="1.10.3720.10">
    <property type="entry name" value="MetI-like"/>
    <property type="match status" value="1"/>
</dbReference>
<keyword evidence="10" id="KW-1185">Reference proteome</keyword>
<evidence type="ECO:0000256" key="4">
    <source>
        <dbReference type="ARBA" id="ARBA00022692"/>
    </source>
</evidence>
<gene>
    <name evidence="9" type="ORF">SACC_21600</name>
</gene>
<accession>A0AAQ4CTL2</accession>
<evidence type="ECO:0000256" key="6">
    <source>
        <dbReference type="ARBA" id="ARBA00023136"/>
    </source>
</evidence>
<evidence type="ECO:0000313" key="9">
    <source>
        <dbReference type="EMBL" id="BDB99143.1"/>
    </source>
</evidence>
<dbReference type="Proteomes" id="UP001319921">
    <property type="component" value="Chromosome"/>
</dbReference>
<dbReference type="GO" id="GO:0005886">
    <property type="term" value="C:plasma membrane"/>
    <property type="evidence" value="ECO:0007669"/>
    <property type="project" value="UniProtKB-SubCell"/>
</dbReference>
<dbReference type="InterPro" id="IPR050366">
    <property type="entry name" value="BP-dependent_transpt_permease"/>
</dbReference>
<dbReference type="GO" id="GO:0055085">
    <property type="term" value="P:transmembrane transport"/>
    <property type="evidence" value="ECO:0007669"/>
    <property type="project" value="InterPro"/>
</dbReference>
<dbReference type="InterPro" id="IPR035906">
    <property type="entry name" value="MetI-like_sf"/>
</dbReference>
<sequence length="290" mass="31822">MNTSLMKILTKNVNLLLGTIIIMFFIVMAIISVINIHLLTRYNPNQINFSEANLPPSILHIFGTDQEGRDVFSRVLAALPIDVSIPYIIVGASVLIGLIVGIISGYFGGILDEILMRFTDIFLAFPGILLALAISEILGSSHLAYRLYFSALALIIVNWPVYARLVRGQVLQIKSMPYITLAKVAGLGNYQIMKRHVLPHLIPILLVYSTLDMGTIILSYSILAFFGLGAPPPTPELGRMVYDGLSALPQNWWSSVFPALVITLMALGYSLAGDGLRDLLDPRLGEIRNG</sequence>
<dbReference type="CDD" id="cd06261">
    <property type="entry name" value="TM_PBP2"/>
    <property type="match status" value="1"/>
</dbReference>
<evidence type="ECO:0000256" key="7">
    <source>
        <dbReference type="RuleBase" id="RU363032"/>
    </source>
</evidence>
<evidence type="ECO:0000256" key="5">
    <source>
        <dbReference type="ARBA" id="ARBA00022989"/>
    </source>
</evidence>
<reference evidence="9 10" key="1">
    <citation type="journal article" date="2022" name="Microbiol. Resour. Announc.">
        <title>Complete Genome Sequence of the Hyperthermophilic and Acidophilic Archaeon Saccharolobus caldissimus Strain HS-3T.</title>
        <authorList>
            <person name="Sakai H.D."/>
            <person name="Kurosawa N."/>
        </authorList>
    </citation>
    <scope>NUCLEOTIDE SEQUENCE [LARGE SCALE GENOMIC DNA]</scope>
    <source>
        <strain evidence="9 10">JCM32116</strain>
    </source>
</reference>
<keyword evidence="5 7" id="KW-1133">Transmembrane helix</keyword>
<dbReference type="Pfam" id="PF00528">
    <property type="entry name" value="BPD_transp_1"/>
    <property type="match status" value="1"/>
</dbReference>
<evidence type="ECO:0000256" key="2">
    <source>
        <dbReference type="ARBA" id="ARBA00022448"/>
    </source>
</evidence>